<proteinExistence type="predicted"/>
<feature type="compositionally biased region" description="Low complexity" evidence="1">
    <location>
        <begin position="57"/>
        <end position="69"/>
    </location>
</feature>
<accession>A0ABR5F3Z2</accession>
<name>A0ABR5F3Z2_9ACTN</name>
<sequence>MTGLVRPMIGLVRGGGLQPLQQRSGQQYQSRVAQEASFGQHASRARAGIRQPHRRTSSPIPSIAPILSITGGAVSTTGRDDTQPL</sequence>
<dbReference type="Proteomes" id="UP000035425">
    <property type="component" value="Unassembled WGS sequence"/>
</dbReference>
<comment type="caution">
    <text evidence="2">The sequence shown here is derived from an EMBL/GenBank/DDBJ whole genome shotgun (WGS) entry which is preliminary data.</text>
</comment>
<gene>
    <name evidence="2" type="ORF">FrCorBMG51_10080</name>
</gene>
<feature type="region of interest" description="Disordered" evidence="1">
    <location>
        <begin position="15"/>
        <end position="85"/>
    </location>
</feature>
<dbReference type="EMBL" id="JWIO01000014">
    <property type="protein sequence ID" value="KLL11447.1"/>
    <property type="molecule type" value="Genomic_DNA"/>
</dbReference>
<evidence type="ECO:0000313" key="3">
    <source>
        <dbReference type="Proteomes" id="UP000035425"/>
    </source>
</evidence>
<protein>
    <submittedName>
        <fullName evidence="2">Uncharacterized protein</fullName>
    </submittedName>
</protein>
<organism evidence="2 3">
    <name type="scientific">Protofrankia coriariae</name>
    <dbReference type="NCBI Taxonomy" id="1562887"/>
    <lineage>
        <taxon>Bacteria</taxon>
        <taxon>Bacillati</taxon>
        <taxon>Actinomycetota</taxon>
        <taxon>Actinomycetes</taxon>
        <taxon>Frankiales</taxon>
        <taxon>Frankiaceae</taxon>
        <taxon>Protofrankia</taxon>
    </lineage>
</organism>
<evidence type="ECO:0000313" key="2">
    <source>
        <dbReference type="EMBL" id="KLL11447.1"/>
    </source>
</evidence>
<keyword evidence="3" id="KW-1185">Reference proteome</keyword>
<reference evidence="2 3" key="1">
    <citation type="submission" date="2014-12" db="EMBL/GenBank/DDBJ databases">
        <title>Frankia sp. BMG5.1 draft genome.</title>
        <authorList>
            <person name="Gtari M."/>
            <person name="Ghodhbane-Gtari F."/>
            <person name="Nouioui I."/>
            <person name="Ktari A."/>
            <person name="Hezbri K."/>
            <person name="Mimouni W."/>
            <person name="Sbissi I."/>
            <person name="Ayari A."/>
            <person name="Yamanaka T."/>
            <person name="Normand P."/>
            <person name="Tisa L.S."/>
            <person name="Boudabous A."/>
        </authorList>
    </citation>
    <scope>NUCLEOTIDE SEQUENCE [LARGE SCALE GENOMIC DNA]</scope>
    <source>
        <strain evidence="2 3">BMG5.1</strain>
    </source>
</reference>
<feature type="compositionally biased region" description="Polar residues" evidence="1">
    <location>
        <begin position="19"/>
        <end position="32"/>
    </location>
</feature>
<evidence type="ECO:0000256" key="1">
    <source>
        <dbReference type="SAM" id="MobiDB-lite"/>
    </source>
</evidence>